<dbReference type="RefSeq" id="WP_377066628.1">
    <property type="nucleotide sequence ID" value="NZ_JBHMEC010000003.1"/>
</dbReference>
<feature type="domain" description="Metallo-beta-lactamase" evidence="1">
    <location>
        <begin position="28"/>
        <end position="94"/>
    </location>
</feature>
<gene>
    <name evidence="2" type="ORF">ACFFU4_02275</name>
</gene>
<sequence length="126" mass="14033">MTNPIVKAFHDSATGSWQYVFHDPRTRTAAIVDPVLDQDPNTGDTATRNADKILACVEAAKLDVRWIPHTHPHADHFSAAPHLKERLGAPIAIDERVAGGQVLWKKLCDLPESFPTDGSQWDRWTT</sequence>
<dbReference type="Pfam" id="PF00753">
    <property type="entry name" value="Lactamase_B"/>
    <property type="match status" value="1"/>
</dbReference>
<reference evidence="2 3" key="1">
    <citation type="submission" date="2024-09" db="EMBL/GenBank/DDBJ databases">
        <authorList>
            <person name="Sun Q."/>
            <person name="Mori K."/>
        </authorList>
    </citation>
    <scope>NUCLEOTIDE SEQUENCE [LARGE SCALE GENOMIC DNA]</scope>
    <source>
        <strain evidence="2 3">CECT 9424</strain>
    </source>
</reference>
<dbReference type="Proteomes" id="UP001589670">
    <property type="component" value="Unassembled WGS sequence"/>
</dbReference>
<evidence type="ECO:0000259" key="1">
    <source>
        <dbReference type="Pfam" id="PF00753"/>
    </source>
</evidence>
<proteinExistence type="predicted"/>
<keyword evidence="3" id="KW-1185">Reference proteome</keyword>
<evidence type="ECO:0000313" key="3">
    <source>
        <dbReference type="Proteomes" id="UP001589670"/>
    </source>
</evidence>
<evidence type="ECO:0000313" key="2">
    <source>
        <dbReference type="EMBL" id="MFB9148574.1"/>
    </source>
</evidence>
<dbReference type="PANTHER" id="PTHR43084:SF1">
    <property type="entry name" value="PERSULFIDE DIOXYGENASE ETHE1, MITOCHONDRIAL"/>
    <property type="match status" value="1"/>
</dbReference>
<dbReference type="Gene3D" id="3.60.15.10">
    <property type="entry name" value="Ribonuclease Z/Hydroxyacylglutathione hydrolase-like"/>
    <property type="match status" value="1"/>
</dbReference>
<accession>A0ABV5HVX4</accession>
<dbReference type="SUPFAM" id="SSF56281">
    <property type="entry name" value="Metallo-hydrolase/oxidoreductase"/>
    <property type="match status" value="1"/>
</dbReference>
<organism evidence="2 3">
    <name type="scientific">Roseovarius ramblicola</name>
    <dbReference type="NCBI Taxonomy" id="2022336"/>
    <lineage>
        <taxon>Bacteria</taxon>
        <taxon>Pseudomonadati</taxon>
        <taxon>Pseudomonadota</taxon>
        <taxon>Alphaproteobacteria</taxon>
        <taxon>Rhodobacterales</taxon>
        <taxon>Roseobacteraceae</taxon>
        <taxon>Roseovarius</taxon>
    </lineage>
</organism>
<name>A0ABV5HVX4_9RHOB</name>
<protein>
    <submittedName>
        <fullName evidence="2">MBL fold metallo-hydrolase</fullName>
    </submittedName>
</protein>
<dbReference type="InterPro" id="IPR051682">
    <property type="entry name" value="Mito_Persulfide_Diox"/>
</dbReference>
<dbReference type="InterPro" id="IPR036866">
    <property type="entry name" value="RibonucZ/Hydroxyglut_hydro"/>
</dbReference>
<dbReference type="PANTHER" id="PTHR43084">
    <property type="entry name" value="PERSULFIDE DIOXYGENASE ETHE1"/>
    <property type="match status" value="1"/>
</dbReference>
<comment type="caution">
    <text evidence="2">The sequence shown here is derived from an EMBL/GenBank/DDBJ whole genome shotgun (WGS) entry which is preliminary data.</text>
</comment>
<dbReference type="EMBL" id="JBHMEC010000003">
    <property type="protein sequence ID" value="MFB9148574.1"/>
    <property type="molecule type" value="Genomic_DNA"/>
</dbReference>
<dbReference type="InterPro" id="IPR001279">
    <property type="entry name" value="Metallo-B-lactamas"/>
</dbReference>